<evidence type="ECO:0000256" key="1">
    <source>
        <dbReference type="ARBA" id="ARBA00001933"/>
    </source>
</evidence>
<organism evidence="13 14">
    <name type="scientific">Glycocaulis albus</name>
    <dbReference type="NCBI Taxonomy" id="1382801"/>
    <lineage>
        <taxon>Bacteria</taxon>
        <taxon>Pseudomonadati</taxon>
        <taxon>Pseudomonadota</taxon>
        <taxon>Alphaproteobacteria</taxon>
        <taxon>Maricaulales</taxon>
        <taxon>Maricaulaceae</taxon>
        <taxon>Glycocaulis</taxon>
    </lineage>
</organism>
<keyword evidence="5" id="KW-0963">Cytoplasm</keyword>
<keyword evidence="10" id="KW-0718">Serine biosynthesis</keyword>
<evidence type="ECO:0000256" key="6">
    <source>
        <dbReference type="ARBA" id="ARBA00022576"/>
    </source>
</evidence>
<evidence type="ECO:0000313" key="14">
    <source>
        <dbReference type="Proteomes" id="UP000648722"/>
    </source>
</evidence>
<evidence type="ECO:0000256" key="8">
    <source>
        <dbReference type="ARBA" id="ARBA00022679"/>
    </source>
</evidence>
<evidence type="ECO:0000256" key="9">
    <source>
        <dbReference type="ARBA" id="ARBA00022898"/>
    </source>
</evidence>
<evidence type="ECO:0000256" key="10">
    <source>
        <dbReference type="ARBA" id="ARBA00023299"/>
    </source>
</evidence>
<keyword evidence="8" id="KW-0808">Transferase</keyword>
<evidence type="ECO:0000256" key="11">
    <source>
        <dbReference type="ARBA" id="ARBA00049007"/>
    </source>
</evidence>
<keyword evidence="6 13" id="KW-0032">Aminotransferase</keyword>
<dbReference type="PIRSF" id="PIRSF000525">
    <property type="entry name" value="SerC"/>
    <property type="match status" value="1"/>
</dbReference>
<dbReference type="GO" id="GO:0008483">
    <property type="term" value="F:transaminase activity"/>
    <property type="evidence" value="ECO:0007669"/>
    <property type="project" value="UniProtKB-KW"/>
</dbReference>
<dbReference type="Gene3D" id="3.90.1150.10">
    <property type="entry name" value="Aspartate Aminotransferase, domain 1"/>
    <property type="match status" value="1"/>
</dbReference>
<evidence type="ECO:0000256" key="4">
    <source>
        <dbReference type="ARBA" id="ARBA00013030"/>
    </source>
</evidence>
<evidence type="ECO:0000256" key="5">
    <source>
        <dbReference type="ARBA" id="ARBA00022490"/>
    </source>
</evidence>
<evidence type="ECO:0000313" key="13">
    <source>
        <dbReference type="EMBL" id="GGG90789.1"/>
    </source>
</evidence>
<comment type="pathway">
    <text evidence="2">Amino-acid biosynthesis; L-serine biosynthesis; L-serine from 3-phospho-D-glycerate: step 2/3.</text>
</comment>
<dbReference type="EC" id="2.6.1.52" evidence="4"/>
<evidence type="ECO:0000256" key="7">
    <source>
        <dbReference type="ARBA" id="ARBA00022605"/>
    </source>
</evidence>
<evidence type="ECO:0000256" key="12">
    <source>
        <dbReference type="SAM" id="MobiDB-lite"/>
    </source>
</evidence>
<reference evidence="14" key="1">
    <citation type="journal article" date="2019" name="Int. J. Syst. Evol. Microbiol.">
        <title>The Global Catalogue of Microorganisms (GCM) 10K type strain sequencing project: providing services to taxonomists for standard genome sequencing and annotation.</title>
        <authorList>
            <consortium name="The Broad Institute Genomics Platform"/>
            <consortium name="The Broad Institute Genome Sequencing Center for Infectious Disease"/>
            <person name="Wu L."/>
            <person name="Ma J."/>
        </authorList>
    </citation>
    <scope>NUCLEOTIDE SEQUENCE [LARGE SCALE GENOMIC DNA]</scope>
    <source>
        <strain evidence="14">CGMCC 1.12766</strain>
    </source>
</reference>
<dbReference type="PANTHER" id="PTHR21152">
    <property type="entry name" value="AMINOTRANSFERASE CLASS V"/>
    <property type="match status" value="1"/>
</dbReference>
<protein>
    <recommendedName>
        <fullName evidence="4">phosphoserine transaminase</fullName>
        <ecNumber evidence="4">2.6.1.52</ecNumber>
    </recommendedName>
</protein>
<feature type="region of interest" description="Disordered" evidence="12">
    <location>
        <begin position="1"/>
        <end position="41"/>
    </location>
</feature>
<dbReference type="InterPro" id="IPR022278">
    <property type="entry name" value="Pser_aminoTfrase"/>
</dbReference>
<dbReference type="InterPro" id="IPR015422">
    <property type="entry name" value="PyrdxlP-dep_Trfase_small"/>
</dbReference>
<dbReference type="PANTHER" id="PTHR21152:SF40">
    <property type="entry name" value="ALANINE--GLYOXYLATE AMINOTRANSFERASE"/>
    <property type="match status" value="1"/>
</dbReference>
<dbReference type="Proteomes" id="UP000648722">
    <property type="component" value="Unassembled WGS sequence"/>
</dbReference>
<dbReference type="RefSeq" id="WP_188450728.1">
    <property type="nucleotide sequence ID" value="NZ_BMFS01000001.1"/>
</dbReference>
<dbReference type="SUPFAM" id="SSF53383">
    <property type="entry name" value="PLP-dependent transferases"/>
    <property type="match status" value="1"/>
</dbReference>
<comment type="cofactor">
    <cofactor evidence="1">
        <name>pyridoxal 5'-phosphate</name>
        <dbReference type="ChEBI" id="CHEBI:597326"/>
    </cofactor>
</comment>
<dbReference type="InterPro" id="IPR015424">
    <property type="entry name" value="PyrdxlP-dep_Trfase"/>
</dbReference>
<dbReference type="CDD" id="cd01494">
    <property type="entry name" value="AAT_I"/>
    <property type="match status" value="1"/>
</dbReference>
<keyword evidence="7" id="KW-0028">Amino-acid biosynthesis</keyword>
<dbReference type="NCBIfam" id="TIGR01365">
    <property type="entry name" value="serC_2"/>
    <property type="match status" value="1"/>
</dbReference>
<dbReference type="EMBL" id="BMFS01000001">
    <property type="protein sequence ID" value="GGG90789.1"/>
    <property type="molecule type" value="Genomic_DNA"/>
</dbReference>
<evidence type="ECO:0000256" key="3">
    <source>
        <dbReference type="ARBA" id="ARBA00006904"/>
    </source>
</evidence>
<comment type="caution">
    <text evidence="13">The sequence shown here is derived from an EMBL/GenBank/DDBJ whole genome shotgun (WGS) entry which is preliminary data.</text>
</comment>
<keyword evidence="9" id="KW-0663">Pyridoxal phosphate</keyword>
<comment type="similarity">
    <text evidence="3">Belongs to the class-V pyridoxal-phosphate-dependent aminotransferase family. SerC subfamily.</text>
</comment>
<dbReference type="Gene3D" id="3.40.640.10">
    <property type="entry name" value="Type I PLP-dependent aspartate aminotransferase-like (Major domain)"/>
    <property type="match status" value="1"/>
</dbReference>
<name>A0ABQ1XGE2_9PROT</name>
<accession>A0ABQ1XGE2</accession>
<keyword evidence="14" id="KW-1185">Reference proteome</keyword>
<sequence>MPSQPSIRPSDPRFSSGPTRKRPGWEPGALGTGSLGRSHRATLPKQRLGEAIERAGAILEIPADYRIVITPASDTGAFEAAMWCMLGARGVDVFSWDAFGERWLKDAKNQLKLPDLRVFEALYGALPDLSQADPARDTLFTWNATAAGLKVPHADWISDNREGLTFCDATSAAFAMELPWDKLDVTTFSWQKCLGGEAQHGMIVFSPRARERLRDWRPAWPVPGVFSLFDAGDEQSAMFEGSTINTPSLLATEDFLDALRWAAKEGGLSGLVARSQTNLAVLEAWVERTPWIDFVAGDEAVRSNTSVTLKFAGPDMAGMDDEAVRALAKRMAQLLEREGAALDILAYGKAPPGLRIWCGPTIDADDLAALCPWLDWAYEETRG</sequence>
<gene>
    <name evidence="13" type="primary">serC</name>
    <name evidence="13" type="ORF">GCM10007420_02460</name>
</gene>
<proteinExistence type="inferred from homology"/>
<comment type="catalytic activity">
    <reaction evidence="11">
        <text>O-phospho-L-serine + 2-oxoglutarate = 3-phosphooxypyruvate + L-glutamate</text>
        <dbReference type="Rhea" id="RHEA:14329"/>
        <dbReference type="ChEBI" id="CHEBI:16810"/>
        <dbReference type="ChEBI" id="CHEBI:18110"/>
        <dbReference type="ChEBI" id="CHEBI:29985"/>
        <dbReference type="ChEBI" id="CHEBI:57524"/>
        <dbReference type="EC" id="2.6.1.52"/>
    </reaction>
</comment>
<dbReference type="InterPro" id="IPR015421">
    <property type="entry name" value="PyrdxlP-dep_Trfase_major"/>
</dbReference>
<dbReference type="InterPro" id="IPR006271">
    <property type="entry name" value="Pser_aminoTfrase_methanosarc"/>
</dbReference>
<evidence type="ECO:0000256" key="2">
    <source>
        <dbReference type="ARBA" id="ARBA00005099"/>
    </source>
</evidence>
<dbReference type="NCBIfam" id="NF002841">
    <property type="entry name" value="PRK03080.1-2"/>
    <property type="match status" value="1"/>
</dbReference>